<dbReference type="InterPro" id="IPR029058">
    <property type="entry name" value="AB_hydrolase_fold"/>
</dbReference>
<dbReference type="PANTHER" id="PTHR23305">
    <property type="entry name" value="OBG GTPASE FAMILY"/>
    <property type="match status" value="1"/>
</dbReference>
<dbReference type="GO" id="GO:0004112">
    <property type="term" value="F:cyclic-nucleotide phosphodiesterase activity"/>
    <property type="evidence" value="ECO:0007669"/>
    <property type="project" value="InterPro"/>
</dbReference>
<dbReference type="Gene3D" id="3.40.50.1820">
    <property type="entry name" value="alpha/beta hydrolase"/>
    <property type="match status" value="1"/>
</dbReference>
<dbReference type="STRING" id="246404.A0A507FE81"/>
<evidence type="ECO:0000259" key="3">
    <source>
        <dbReference type="PROSITE" id="PS51710"/>
    </source>
</evidence>
<dbReference type="InterPro" id="IPR005645">
    <property type="entry name" value="FSH-like_dom"/>
</dbReference>
<evidence type="ECO:0000256" key="1">
    <source>
        <dbReference type="ARBA" id="ARBA00022741"/>
    </source>
</evidence>
<evidence type="ECO:0008006" key="6">
    <source>
        <dbReference type="Google" id="ProtNLM"/>
    </source>
</evidence>
<dbReference type="PANTHER" id="PTHR23305:SF1">
    <property type="entry name" value="OBG-TYPE G DOMAIN-CONTAINING PROTEIN"/>
    <property type="match status" value="1"/>
</dbReference>
<comment type="caution">
    <text evidence="4">The sequence shown here is derived from an EMBL/GenBank/DDBJ whole genome shotgun (WGS) entry which is preliminary data.</text>
</comment>
<dbReference type="SUPFAM" id="SSF54495">
    <property type="entry name" value="UBC-like"/>
    <property type="match status" value="1"/>
</dbReference>
<dbReference type="InterPro" id="IPR013646">
    <property type="entry name" value="YGR210-like_G4"/>
</dbReference>
<dbReference type="PROSITE" id="PS50908">
    <property type="entry name" value="RWD"/>
    <property type="match status" value="1"/>
</dbReference>
<evidence type="ECO:0000313" key="5">
    <source>
        <dbReference type="Proteomes" id="UP000320333"/>
    </source>
</evidence>
<dbReference type="SUPFAM" id="SSF53474">
    <property type="entry name" value="alpha/beta-Hydrolases"/>
    <property type="match status" value="1"/>
</dbReference>
<accession>A0A507FE81</accession>
<dbReference type="Pfam" id="PF03959">
    <property type="entry name" value="FSH1"/>
    <property type="match status" value="1"/>
</dbReference>
<evidence type="ECO:0000259" key="2">
    <source>
        <dbReference type="PROSITE" id="PS50908"/>
    </source>
</evidence>
<evidence type="ECO:0000313" key="4">
    <source>
        <dbReference type="EMBL" id="TPX73596.1"/>
    </source>
</evidence>
<dbReference type="OrthoDB" id="545683at2759"/>
<dbReference type="PRINTS" id="PR00326">
    <property type="entry name" value="GTP1OBG"/>
</dbReference>
<dbReference type="Gene3D" id="3.90.1140.10">
    <property type="entry name" value="Cyclic phosphodiesterase"/>
    <property type="match status" value="1"/>
</dbReference>
<sequence length="978" mass="107052">MSGFIPGLSLWLSPQHGSSMDSVLRAIITRYSSELGTPIWGPHITLLGSILATPEETVARLTEAVKDIEAFDVGLLDIVTKDQYFQCIMAKAEETPALMSLNAKLRSVFPAPNSAFANEKFWPHLSLVYGDLSSDVRERVAREIQQQKDASSVPWTLAVREIEVWRTEGPVSSWERVGSVPLGNEVFRERLSRLETHLGYDQCEMVYVDGPLVMERMDGDDVAMRTWFGNVEGVSSGVICACAMLRLLDRVWAMHGPFDGIVGFSAGAMAAVLVAGLPLRFEGLAWLLAAGCPGMHIAGNEGPNDIESTVNGLNEAGTDSARAFVTVCECSQLKEWRVPEHLRSLHVFGAADALVPMTASTATAHLFTTPTLAMHDQGHSVPMRKPDLEKYSRFICTDASTTSLQLTDELDALAAIYPDEIVIESHPPIHNVTISIPLQETRFRGPLDIIFRLGPAYPQTLPSFTTSHQMGMLEFSSAAEAALTAAIKAAIEPLRGTSVLFDAISCATQFMQEYEEPADAGHLINQSSAPDSDSDFDLLDVADESLVILSHTGQSSNSLKSKNARGKWKHTIGLVGKPSAGKSTFFNAATRSSIARVAAHPFTTIDPNIAQGVWKVPSKYVPKRWIDEGRDVLIPCVIKDVAGLVPGAWEGRGRGNKFLNDLCDADVLIHVIDASGLSDENGNILPTDTPNPQDPLHDIHWVRQELFHWIFSNIARKWDSIVKRPQRLPLMFSGYRAPQWLVAQVLADAQFDVTVSPPYAKQFWSLKKLETVVERFLDARFPMLLAMNKADLGPAAAHVERVKEKFGEAVVVPVCAAAEVWLQSQVKAGNVVFDDADGSHVLTQVAGRLESDKEQQEFQNVERVFDRYHGTGVEIALTAAVMMRSPVFCYPVDDLDHVSSVGGVSNLCVPMKPGSTVADVFELLSHGPEAVLAGQFVRAEAVGLDGLGKRPVKKEMEVDDSCSILKLMSNRKSRWQKG</sequence>
<dbReference type="Gene3D" id="3.40.50.300">
    <property type="entry name" value="P-loop containing nucleotide triphosphate hydrolases"/>
    <property type="match status" value="1"/>
</dbReference>
<dbReference type="GO" id="GO:0005737">
    <property type="term" value="C:cytoplasm"/>
    <property type="evidence" value="ECO:0007669"/>
    <property type="project" value="TreeGrafter"/>
</dbReference>
<dbReference type="Gene3D" id="3.10.110.10">
    <property type="entry name" value="Ubiquitin Conjugating Enzyme"/>
    <property type="match status" value="1"/>
</dbReference>
<dbReference type="GO" id="GO:0016887">
    <property type="term" value="F:ATP hydrolysis activity"/>
    <property type="evidence" value="ECO:0007669"/>
    <property type="project" value="TreeGrafter"/>
</dbReference>
<protein>
    <recommendedName>
        <fullName evidence="6">RWD domain-containing protein</fullName>
    </recommendedName>
</protein>
<keyword evidence="5" id="KW-1185">Reference proteome</keyword>
<dbReference type="Pfam" id="PF05773">
    <property type="entry name" value="RWD"/>
    <property type="match status" value="1"/>
</dbReference>
<dbReference type="Proteomes" id="UP000320333">
    <property type="component" value="Unassembled WGS sequence"/>
</dbReference>
<name>A0A507FE81_9FUNG</name>
<gene>
    <name evidence="4" type="ORF">CcCBS67573_g05145</name>
</gene>
<dbReference type="PROSITE" id="PS51710">
    <property type="entry name" value="G_OBG"/>
    <property type="match status" value="1"/>
</dbReference>
<dbReference type="InterPro" id="IPR009097">
    <property type="entry name" value="Cyclic_Pdiesterase"/>
</dbReference>
<dbReference type="Pfam" id="PF07823">
    <property type="entry name" value="CPDase"/>
    <property type="match status" value="1"/>
</dbReference>
<dbReference type="SUPFAM" id="SSF52540">
    <property type="entry name" value="P-loop containing nucleoside triphosphate hydrolases"/>
    <property type="match status" value="1"/>
</dbReference>
<dbReference type="InterPro" id="IPR031167">
    <property type="entry name" value="G_OBG"/>
</dbReference>
<dbReference type="InterPro" id="IPR012386">
    <property type="entry name" value="Cyclic-nucl_3Pdiesterase"/>
</dbReference>
<dbReference type="InterPro" id="IPR016135">
    <property type="entry name" value="UBQ-conjugating_enzyme/RWD"/>
</dbReference>
<dbReference type="CDD" id="cd11605">
    <property type="entry name" value="RWD_DRWD_ELF-like"/>
    <property type="match status" value="1"/>
</dbReference>
<dbReference type="EMBL" id="QEAP01000176">
    <property type="protein sequence ID" value="TPX73596.1"/>
    <property type="molecule type" value="Genomic_DNA"/>
</dbReference>
<dbReference type="InterPro" id="IPR006575">
    <property type="entry name" value="RWD_dom"/>
</dbReference>
<dbReference type="SMART" id="SM00591">
    <property type="entry name" value="RWD"/>
    <property type="match status" value="1"/>
</dbReference>
<keyword evidence="1" id="KW-0547">Nucleotide-binding</keyword>
<dbReference type="GO" id="GO:0005525">
    <property type="term" value="F:GTP binding"/>
    <property type="evidence" value="ECO:0007669"/>
    <property type="project" value="InterPro"/>
</dbReference>
<dbReference type="AlphaFoldDB" id="A0A507FE81"/>
<feature type="domain" description="RWD" evidence="2">
    <location>
        <begin position="408"/>
        <end position="514"/>
    </location>
</feature>
<dbReference type="Pfam" id="PF01926">
    <property type="entry name" value="MMR_HSR1"/>
    <property type="match status" value="1"/>
</dbReference>
<reference evidence="4 5" key="1">
    <citation type="journal article" date="2019" name="Sci. Rep.">
        <title>Comparative genomics of chytrid fungi reveal insights into the obligate biotrophic and pathogenic lifestyle of Synchytrium endobioticum.</title>
        <authorList>
            <person name="van de Vossenberg B.T.L.H."/>
            <person name="Warris S."/>
            <person name="Nguyen H.D.T."/>
            <person name="van Gent-Pelzer M.P.E."/>
            <person name="Joly D.L."/>
            <person name="van de Geest H.C."/>
            <person name="Bonants P.J.M."/>
            <person name="Smith D.S."/>
            <person name="Levesque C.A."/>
            <person name="van der Lee T.A.J."/>
        </authorList>
    </citation>
    <scope>NUCLEOTIDE SEQUENCE [LARGE SCALE GENOMIC DNA]</scope>
    <source>
        <strain evidence="4 5">CBS 675.73</strain>
    </source>
</reference>
<feature type="domain" description="OBG-type G" evidence="3">
    <location>
        <begin position="570"/>
        <end position="834"/>
    </location>
</feature>
<proteinExistence type="predicted"/>
<dbReference type="Gene3D" id="1.10.8.470">
    <property type="match status" value="1"/>
</dbReference>
<dbReference type="Pfam" id="PF08438">
    <property type="entry name" value="YGR210-like_G4"/>
    <property type="match status" value="1"/>
</dbReference>
<dbReference type="InterPro" id="IPR006073">
    <property type="entry name" value="GTP-bd"/>
</dbReference>
<organism evidence="4 5">
    <name type="scientific">Chytriomyces confervae</name>
    <dbReference type="NCBI Taxonomy" id="246404"/>
    <lineage>
        <taxon>Eukaryota</taxon>
        <taxon>Fungi</taxon>
        <taxon>Fungi incertae sedis</taxon>
        <taxon>Chytridiomycota</taxon>
        <taxon>Chytridiomycota incertae sedis</taxon>
        <taxon>Chytridiomycetes</taxon>
        <taxon>Chytridiales</taxon>
        <taxon>Chytriomycetaceae</taxon>
        <taxon>Chytriomyces</taxon>
    </lineage>
</organism>
<dbReference type="SUPFAM" id="SSF55144">
    <property type="entry name" value="LigT-like"/>
    <property type="match status" value="1"/>
</dbReference>
<dbReference type="InterPro" id="IPR027417">
    <property type="entry name" value="P-loop_NTPase"/>
</dbReference>